<accession>A0A8H6XC00</accession>
<feature type="compositionally biased region" description="Acidic residues" evidence="1">
    <location>
        <begin position="17"/>
        <end position="30"/>
    </location>
</feature>
<feature type="region of interest" description="Disordered" evidence="1">
    <location>
        <begin position="1"/>
        <end position="108"/>
    </location>
</feature>
<name>A0A8H6XC00_9AGAR</name>
<dbReference type="EMBL" id="JACAZH010000033">
    <property type="protein sequence ID" value="KAF7337700.1"/>
    <property type="molecule type" value="Genomic_DNA"/>
</dbReference>
<evidence type="ECO:0000313" key="3">
    <source>
        <dbReference type="Proteomes" id="UP000623467"/>
    </source>
</evidence>
<sequence length="108" mass="11704">MSDSGVDEKPPLFFAGSDEEDEDVVMEALDDVGPSSSRASSRASSRLFLDDSGDEKMAVEAETTAAGPQKRPIFVDDSDDSDTEQKVPPQTPLKRERVSDRVKSRAIA</sequence>
<evidence type="ECO:0000313" key="2">
    <source>
        <dbReference type="EMBL" id="KAF7337700.1"/>
    </source>
</evidence>
<dbReference type="AlphaFoldDB" id="A0A8H6XC00"/>
<evidence type="ECO:0000256" key="1">
    <source>
        <dbReference type="SAM" id="MobiDB-lite"/>
    </source>
</evidence>
<gene>
    <name evidence="2" type="ORF">MSAN_02243500</name>
</gene>
<feature type="compositionally biased region" description="Basic and acidic residues" evidence="1">
    <location>
        <begin position="93"/>
        <end position="108"/>
    </location>
</feature>
<keyword evidence="3" id="KW-1185">Reference proteome</keyword>
<feature type="compositionally biased region" description="Basic and acidic residues" evidence="1">
    <location>
        <begin position="1"/>
        <end position="10"/>
    </location>
</feature>
<protein>
    <submittedName>
        <fullName evidence="2">Uncharacterized protein</fullName>
    </submittedName>
</protein>
<dbReference type="Proteomes" id="UP000623467">
    <property type="component" value="Unassembled WGS sequence"/>
</dbReference>
<reference evidence="2" key="1">
    <citation type="submission" date="2020-05" db="EMBL/GenBank/DDBJ databases">
        <title>Mycena genomes resolve the evolution of fungal bioluminescence.</title>
        <authorList>
            <person name="Tsai I.J."/>
        </authorList>
    </citation>
    <scope>NUCLEOTIDE SEQUENCE</scope>
    <source>
        <strain evidence="2">160909Yilan</strain>
    </source>
</reference>
<comment type="caution">
    <text evidence="2">The sequence shown here is derived from an EMBL/GenBank/DDBJ whole genome shotgun (WGS) entry which is preliminary data.</text>
</comment>
<feature type="compositionally biased region" description="Low complexity" evidence="1">
    <location>
        <begin position="35"/>
        <end position="46"/>
    </location>
</feature>
<organism evidence="2 3">
    <name type="scientific">Mycena sanguinolenta</name>
    <dbReference type="NCBI Taxonomy" id="230812"/>
    <lineage>
        <taxon>Eukaryota</taxon>
        <taxon>Fungi</taxon>
        <taxon>Dikarya</taxon>
        <taxon>Basidiomycota</taxon>
        <taxon>Agaricomycotina</taxon>
        <taxon>Agaricomycetes</taxon>
        <taxon>Agaricomycetidae</taxon>
        <taxon>Agaricales</taxon>
        <taxon>Marasmiineae</taxon>
        <taxon>Mycenaceae</taxon>
        <taxon>Mycena</taxon>
    </lineage>
</organism>
<proteinExistence type="predicted"/>